<dbReference type="SUPFAM" id="SSF48350">
    <property type="entry name" value="GTPase activation domain, GAP"/>
    <property type="match status" value="1"/>
</dbReference>
<dbReference type="VEuPathDB" id="AmoebaDB:EHI7A_000390"/>
<dbReference type="InterPro" id="IPR010569">
    <property type="entry name" value="Myotubularin-like_Pase_dom"/>
</dbReference>
<keyword evidence="6" id="KW-0418">Kinase</keyword>
<dbReference type="InterPro" id="IPR029021">
    <property type="entry name" value="Prot-tyrosine_phosphatase-like"/>
</dbReference>
<evidence type="ECO:0000313" key="7">
    <source>
        <dbReference type="Proteomes" id="UP000078387"/>
    </source>
</evidence>
<sequence>MSDLDSFSQNSYKSKISSYSKKPNQISFKQLAEKSLLDIKHKFYESNSIIQPKEESNLKLFKRVSSMNSTNYDWKRLRCFHFSLKEMRINDFNMKGIPIGMYNIMKYLYNSLSNNLDWFEQKEIMEFSEIRQMKKVDSLLSLTTFELLKNYSLKKLLQLGITQKDAERILLLCKQNDHSNYFKHLNKNSLFENEDFKLYFNLINKFNSSQIPLLNNICTIQNAFVLLKLFFLFLPSPIIPFCFLDFIKQQENCKLNNQIVINKLKELVGKVEFNVIKELFKFINEISEMTQLSSDEYKEFVKCYFNAMLQQSGFKKRFVKYFNGITENEQFIGTEYIHQIEGEIVVLRIDESYCPLYILNGKEVLDMKNTSTYIKGKLFITNYRVLFIPSQFIQEDFMRFLGECWIGEIDSIATFDKDEGFYVKFQCKNIRVLSYYCISTKFNFNEIIGHLQSLQNYPNEIISLPHNVMINKNIDIICSQEATRMKIISNEKGKYYSPNLPLYSHCVIDTIEINKPVVIVYQHLNKSKLLRLAKIINEDLYEEVYEIGSKAEKALKIYCKSIDNTDNIDNIFQDLKNFVCEESINSENIKSYNSLLKSINEIVNNLLFKVIMIFDNLHNSCEDILLINDKTGEEDVSIFSFLTQIIADPYYRTLKGFLILFQKEFIGFDAFISSQTLLLLVLFFLAIEELINQNLSQFQFDSRLTYFWITHIGSRRFNNNNENGKCDQLSAIINYIYSDSSGFINPFYKPIQTELIFKPYKCYYSFDKWLGYSKDNISLFNKLNKDKEVVQFSKRNISHFPPYQSLTLLLKDVLSIDLSSNRMSEFPPSLCLMTKLNKISLQRNEIYYITDEISKLTNLNELSLSHNNITILPSLISLPLKLLDISFNNLDKHQALELSPTIETFIAQGVKYYPTPICELTNLNILDLSQTKFELEPLFNNPPNHLKELILQHCELRKIPENITKLSVTKLDVSHNYIMKINHSFFSWNSLIELNLRDNLIYTKSVLFNNMDNLIDCHIDAQTTQSSLSCDTDNIDIQAIQQVIISGDELRNDVFQYLLKKMKKYGSIREIKELGFDFIIKSSKKKEKKGSSEVLATIQFKVKTPEEIEDTLWEYSKCIFVVCKSTNENSISERVMEMLKLLPYSLKIHFVSGLERCEKYIEMYKELSITVHKNIGDKNKWSGLSKKIFEQINGKVNKDVKPYVQVMVELNVLEFDQFCLNKQKFSEIVHCLNLSDKEKEIYDVLIKWGYFIQMPSVSPFIEQSINLNKGDMVLIDFSFFKRFLNIADSTLSINGFFTVKIFERLNIQQENLYLLLTLLQQFGICYILTKQFAAIVNEEKRFNELYSELINNKSETPSIEGTISSCSCSCSVSSEYTFRREPKTKGEMLNLENVLIYPSCSFKTCEMSPKKSEKEKKVKTVDTNYLKENSINKQWPSHHYKNEVEVGRVLTLMSLNFKILSCVLAMVALKYHVIIQWKSGILVYLEVSNEQNYIMIYGNLNQKTIIIRQRYLITSGDSCFIAINELKEITEFIQNILSIHSIKIKSIDIYCPSCLEKGVFHIVNQESLKKGINQLQAFINDKQCSINLVLSSFDLMIKKFNNQYLMDINNFKFKQRISNGSNSIINLFETLKNINGIKKGTLVIIKQSNFDLTNINLHKDKSAAEIFGSYVQEYLREMSFIGFSSNNYIAKIYGFSIQPLSIIMEYFNGGNLFNLLHDENIESKYSLTPKILIQFATQIAEGLNTLHHASDPILHRDVKSPNVVIRLNNDELGTCAITDFGCSIPYSLNNTNKVECPYWLAPECIINKKACLKSDVYSFGMVLWEMSTKKIPFEEFRFFTEIEDKVISGYRPPLDKKEIYFNRLIEMCWKSNPDERPSFDEILKLLKSINVGK</sequence>
<organism evidence="6 7">
    <name type="scientific">Entamoeba histolytica</name>
    <dbReference type="NCBI Taxonomy" id="5759"/>
    <lineage>
        <taxon>Eukaryota</taxon>
        <taxon>Amoebozoa</taxon>
        <taxon>Evosea</taxon>
        <taxon>Archamoebae</taxon>
        <taxon>Mastigamoebida</taxon>
        <taxon>Entamoebidae</taxon>
        <taxon>Entamoeba</taxon>
    </lineage>
</organism>
<dbReference type="SUPFAM" id="SSF56112">
    <property type="entry name" value="Protein kinase-like (PK-like)"/>
    <property type="match status" value="1"/>
</dbReference>
<dbReference type="InterPro" id="IPR011993">
    <property type="entry name" value="PH-like_dom_sf"/>
</dbReference>
<dbReference type="InterPro" id="IPR003591">
    <property type="entry name" value="Leu-rich_rpt_typical-subtyp"/>
</dbReference>
<feature type="domain" description="Protein kinase" evidence="4">
    <location>
        <begin position="1611"/>
        <end position="1889"/>
    </location>
</feature>
<dbReference type="Gene3D" id="1.10.510.10">
    <property type="entry name" value="Transferase(Phosphotransferase) domain 1"/>
    <property type="match status" value="1"/>
</dbReference>
<keyword evidence="3" id="KW-0677">Repeat</keyword>
<dbReference type="InterPro" id="IPR032675">
    <property type="entry name" value="LRR_dom_sf"/>
</dbReference>
<evidence type="ECO:0000256" key="3">
    <source>
        <dbReference type="ARBA" id="ARBA00022737"/>
    </source>
</evidence>
<dbReference type="GO" id="GO:0005096">
    <property type="term" value="F:GTPase activator activity"/>
    <property type="evidence" value="ECO:0007669"/>
    <property type="project" value="UniProtKB-KW"/>
</dbReference>
<dbReference type="Pfam" id="PF06602">
    <property type="entry name" value="Myotub-related"/>
    <property type="match status" value="1"/>
</dbReference>
<dbReference type="Gene3D" id="3.80.10.10">
    <property type="entry name" value="Ribonuclease Inhibitor"/>
    <property type="match status" value="2"/>
</dbReference>
<dbReference type="Gene3D" id="2.30.29.30">
    <property type="entry name" value="Pleckstrin-homology domain (PH domain)/Phosphotyrosine-binding domain (PTB)"/>
    <property type="match status" value="1"/>
</dbReference>
<dbReference type="GO" id="GO:0004672">
    <property type="term" value="F:protein kinase activity"/>
    <property type="evidence" value="ECO:0007669"/>
    <property type="project" value="InterPro"/>
</dbReference>
<dbReference type="EMBL" id="BDEQ01000001">
    <property type="protein sequence ID" value="GAT91414.1"/>
    <property type="molecule type" value="Genomic_DNA"/>
</dbReference>
<dbReference type="VEuPathDB" id="AmoebaDB:EHI_151670"/>
<comment type="caution">
    <text evidence="6">The sequence shown here is derived from an EMBL/GenBank/DDBJ whole genome shotgun (WGS) entry which is preliminary data.</text>
</comment>
<accession>A0A5K1URT0</accession>
<dbReference type="SMART" id="SM00369">
    <property type="entry name" value="LRR_TYP"/>
    <property type="match status" value="3"/>
</dbReference>
<gene>
    <name evidence="6" type="ORF">CL6EHI_151670</name>
</gene>
<keyword evidence="2" id="KW-0433">Leucine-rich repeat</keyword>
<dbReference type="InterPro" id="IPR050167">
    <property type="entry name" value="Ser_Thr_protein_kinase"/>
</dbReference>
<dbReference type="PROSITE" id="PS51450">
    <property type="entry name" value="LRR"/>
    <property type="match status" value="1"/>
</dbReference>
<dbReference type="GO" id="GO:0005737">
    <property type="term" value="C:cytoplasm"/>
    <property type="evidence" value="ECO:0007669"/>
    <property type="project" value="TreeGrafter"/>
</dbReference>
<dbReference type="VEuPathDB" id="AmoebaDB:EHI5A_000390"/>
<dbReference type="InterPro" id="IPR000719">
    <property type="entry name" value="Prot_kinase_dom"/>
</dbReference>
<dbReference type="InterPro" id="IPR008936">
    <property type="entry name" value="Rho_GTPase_activation_prot"/>
</dbReference>
<dbReference type="Proteomes" id="UP000078387">
    <property type="component" value="Unassembled WGS sequence"/>
</dbReference>
<evidence type="ECO:0000259" key="4">
    <source>
        <dbReference type="PROSITE" id="PS50011"/>
    </source>
</evidence>
<feature type="domain" description="Myotubularin phosphatase" evidence="5">
    <location>
        <begin position="472"/>
        <end position="773"/>
    </location>
</feature>
<dbReference type="Pfam" id="PF07714">
    <property type="entry name" value="PK_Tyr_Ser-Thr"/>
    <property type="match status" value="1"/>
</dbReference>
<evidence type="ECO:0000313" key="6">
    <source>
        <dbReference type="EMBL" id="GAT91414.1"/>
    </source>
</evidence>
<protein>
    <submittedName>
        <fullName evidence="6">Protein kinase putative</fullName>
    </submittedName>
</protein>
<dbReference type="PROSITE" id="PS51339">
    <property type="entry name" value="PPASE_MYOTUBULARIN"/>
    <property type="match status" value="1"/>
</dbReference>
<dbReference type="SUPFAM" id="SSF52799">
    <property type="entry name" value="(Phosphotyrosine protein) phosphatases II"/>
    <property type="match status" value="1"/>
</dbReference>
<dbReference type="PANTHER" id="PTHR23257:SF963">
    <property type="entry name" value="AT08303P"/>
    <property type="match status" value="1"/>
</dbReference>
<dbReference type="PANTHER" id="PTHR23257">
    <property type="entry name" value="SERINE-THREONINE PROTEIN KINASE"/>
    <property type="match status" value="1"/>
</dbReference>
<dbReference type="InterPro" id="IPR001611">
    <property type="entry name" value="Leu-rich_rpt"/>
</dbReference>
<dbReference type="InterPro" id="IPR008271">
    <property type="entry name" value="Ser/Thr_kinase_AS"/>
</dbReference>
<dbReference type="InterPro" id="IPR001245">
    <property type="entry name" value="Ser-Thr/Tyr_kinase_cat_dom"/>
</dbReference>
<keyword evidence="1" id="KW-0343">GTPase activation</keyword>
<keyword evidence="6" id="KW-0808">Transferase</keyword>
<dbReference type="SUPFAM" id="SSF52058">
    <property type="entry name" value="L domain-like"/>
    <property type="match status" value="1"/>
</dbReference>
<reference evidence="6 7" key="1">
    <citation type="submission" date="2016-05" db="EMBL/GenBank/DDBJ databases">
        <title>First whole genome sequencing of Entamoeba histolytica HM1:IMSS-clone-6.</title>
        <authorList>
            <person name="Mukherjee Avik.K."/>
            <person name="Izumyama S."/>
            <person name="Nakada-Tsukui K."/>
            <person name="Nozaki T."/>
        </authorList>
    </citation>
    <scope>NUCLEOTIDE SEQUENCE [LARGE SCALE GENOMIC DNA]</scope>
    <source>
        <strain evidence="6 7">HM1:IMSS clone 6</strain>
    </source>
</reference>
<dbReference type="PROSITE" id="PS00108">
    <property type="entry name" value="PROTEIN_KINASE_ST"/>
    <property type="match status" value="1"/>
</dbReference>
<dbReference type="SMART" id="SM00220">
    <property type="entry name" value="S_TKc"/>
    <property type="match status" value="1"/>
</dbReference>
<dbReference type="GO" id="GO:0005524">
    <property type="term" value="F:ATP binding"/>
    <property type="evidence" value="ECO:0007669"/>
    <property type="project" value="InterPro"/>
</dbReference>
<dbReference type="OMA" id="INLHNDK"/>
<evidence type="ECO:0000256" key="2">
    <source>
        <dbReference type="ARBA" id="ARBA00022614"/>
    </source>
</evidence>
<dbReference type="GO" id="GO:0007165">
    <property type="term" value="P:signal transduction"/>
    <property type="evidence" value="ECO:0007669"/>
    <property type="project" value="TreeGrafter"/>
</dbReference>
<name>A0A5K1URT0_ENTHI</name>
<proteinExistence type="predicted"/>
<dbReference type="InterPro" id="IPR011009">
    <property type="entry name" value="Kinase-like_dom_sf"/>
</dbReference>
<dbReference type="VEuPathDB" id="AmoebaDB:EHI8A_000160"/>
<dbReference type="PROSITE" id="PS50011">
    <property type="entry name" value="PROTEIN_KINASE_DOM"/>
    <property type="match status" value="1"/>
</dbReference>
<dbReference type="VEuPathDB" id="AmoebaDB:KM1_000750"/>
<evidence type="ECO:0000256" key="1">
    <source>
        <dbReference type="ARBA" id="ARBA00022468"/>
    </source>
</evidence>
<evidence type="ECO:0000259" key="5">
    <source>
        <dbReference type="PROSITE" id="PS51339"/>
    </source>
</evidence>